<keyword evidence="1 7" id="KW-0808">Transferase</keyword>
<dbReference type="InterPro" id="IPR008271">
    <property type="entry name" value="Ser/Thr_kinase_AS"/>
</dbReference>
<evidence type="ECO:0000259" key="6">
    <source>
        <dbReference type="PROSITE" id="PS50011"/>
    </source>
</evidence>
<dbReference type="Gene3D" id="3.90.1580.10">
    <property type="entry name" value="paralog of FGE (formylglycine-generating enzyme)"/>
    <property type="match status" value="1"/>
</dbReference>
<keyword evidence="4 5" id="KW-0067">ATP-binding</keyword>
<dbReference type="SUPFAM" id="SSF56436">
    <property type="entry name" value="C-type lectin-like"/>
    <property type="match status" value="1"/>
</dbReference>
<gene>
    <name evidence="7" type="primary">pknD_1</name>
    <name evidence="7" type="ORF">SIN8267_00236</name>
</gene>
<dbReference type="InterPro" id="IPR016187">
    <property type="entry name" value="CTDL_fold"/>
</dbReference>
<evidence type="ECO:0000256" key="2">
    <source>
        <dbReference type="ARBA" id="ARBA00022741"/>
    </source>
</evidence>
<dbReference type="PROSITE" id="PS00107">
    <property type="entry name" value="PROTEIN_KINASE_ATP"/>
    <property type="match status" value="1"/>
</dbReference>
<dbReference type="InterPro" id="IPR042095">
    <property type="entry name" value="SUMF_sf"/>
</dbReference>
<dbReference type="PANTHER" id="PTHR43289:SF6">
    <property type="entry name" value="SERINE_THREONINE-PROTEIN KINASE NEKL-3"/>
    <property type="match status" value="1"/>
</dbReference>
<dbReference type="SUPFAM" id="SSF56112">
    <property type="entry name" value="Protein kinase-like (PK-like)"/>
    <property type="match status" value="1"/>
</dbReference>
<feature type="binding site" evidence="5">
    <location>
        <position position="102"/>
    </location>
    <ligand>
        <name>ATP</name>
        <dbReference type="ChEBI" id="CHEBI:30616"/>
    </ligand>
</feature>
<dbReference type="PROSITE" id="PS00108">
    <property type="entry name" value="PROTEIN_KINASE_ST"/>
    <property type="match status" value="1"/>
</dbReference>
<evidence type="ECO:0000256" key="3">
    <source>
        <dbReference type="ARBA" id="ARBA00022777"/>
    </source>
</evidence>
<protein>
    <submittedName>
        <fullName evidence="7">Serine/threonine-protein kinase PknD</fullName>
        <ecNumber evidence="7">2.7.11.1</ecNumber>
    </submittedName>
</protein>
<dbReference type="InterPro" id="IPR017441">
    <property type="entry name" value="Protein_kinase_ATP_BS"/>
</dbReference>
<keyword evidence="2 5" id="KW-0547">Nucleotide-binding</keyword>
<dbReference type="PROSITE" id="PS50011">
    <property type="entry name" value="PROTEIN_KINASE_DOM"/>
    <property type="match status" value="1"/>
</dbReference>
<keyword evidence="3 7" id="KW-0418">Kinase</keyword>
<comment type="caution">
    <text evidence="7">The sequence shown here is derived from an EMBL/GenBank/DDBJ whole genome shotgun (WGS) entry which is preliminary data.</text>
</comment>
<evidence type="ECO:0000256" key="5">
    <source>
        <dbReference type="PROSITE-ProRule" id="PRU10141"/>
    </source>
</evidence>
<dbReference type="InterPro" id="IPR005532">
    <property type="entry name" value="SUMF_dom"/>
</dbReference>
<sequence>MPDDLNKSEDRTIVVGGFDSDNVAGVSHVGDATVLVSSLASDPAPVAASSVAAVDEEPTLALLQNRFELKQLLGAGGMGAVYRALDRRKVEASDREPMVAIKVLNSDFKDHPQAIVSLQREARKSQQLAHPNIVNVYDFDRDDDVVYMTMEYMDGAPLDELIREKSGIGFELEAAKTILSNISSALDYAHKKNIIHSDFKPGNIFVLKDGSAKVFDFGIARAVSSQNVVQGTGVTTLFDAASLGALTPAYASYEMLSGGEPSPSDDIYALACVAYELFSGRHPFNKVAADKAKEQGLKPDRLKNLSRREWKVLAKGLSFQHGDRYHSVADFSDSFYGRGRWQVVAVVSAIVLSLSLSASGYYQYVNTVDEEVLREDIAADMSLKFERDRVSKELRDLIKSNLLTDAWDSEIKQLLAEYGELAPLDTALALEIQSALAAAYLVEANGLIDRGSLMTAERYISKAESWGDTVNAHAIRNQLDELQSAEVIRVAEQQRIAQQNMLEAELIKQKKEEQARVRAARDQQIAQQKAAAMERKKTIAAAGQSLTCNGLDIQNNASTKITLLKQRYPDAYKSAEAGFIEKILDCVDKQQVTRPSEAEMVKRQAMALFPMSTALAKQTIDYCLRLKPGSGGRSNRNICKDRITSSLYSPVMVSVAENDRRFAIGKYEVSEREFSIYCRDTGCGHSASSNKPVTNISIEEARGYLGWLSRKTGFSYRLPNYADWYLSASAANSKIDADRNCYLRYAGIEKGNVLVDVSTGKKNRFGLVNAVGNAQEWVMDGDSVVAAGGNRRDAMSECLVTTMRPHSGQADSLTGFRFIRDI</sequence>
<dbReference type="InterPro" id="IPR011009">
    <property type="entry name" value="Kinase-like_dom_sf"/>
</dbReference>
<organism evidence="7 8">
    <name type="scientific">Sinobacterium norvegicum</name>
    <dbReference type="NCBI Taxonomy" id="1641715"/>
    <lineage>
        <taxon>Bacteria</taxon>
        <taxon>Pseudomonadati</taxon>
        <taxon>Pseudomonadota</taxon>
        <taxon>Gammaproteobacteria</taxon>
        <taxon>Cellvibrionales</taxon>
        <taxon>Spongiibacteraceae</taxon>
        <taxon>Sinobacterium</taxon>
    </lineage>
</organism>
<name>A0ABM9AAC0_9GAMM</name>
<feature type="domain" description="Protein kinase" evidence="6">
    <location>
        <begin position="67"/>
        <end position="336"/>
    </location>
</feature>
<accession>A0ABM9AAC0</accession>
<dbReference type="Gene3D" id="3.30.200.20">
    <property type="entry name" value="Phosphorylase Kinase, domain 1"/>
    <property type="match status" value="1"/>
</dbReference>
<dbReference type="Pfam" id="PF03781">
    <property type="entry name" value="FGE-sulfatase"/>
    <property type="match status" value="1"/>
</dbReference>
<dbReference type="Proteomes" id="UP000838100">
    <property type="component" value="Unassembled WGS sequence"/>
</dbReference>
<dbReference type="RefSeq" id="WP_237442841.1">
    <property type="nucleotide sequence ID" value="NZ_CAKLPX010000001.1"/>
</dbReference>
<dbReference type="EMBL" id="CAKLPX010000001">
    <property type="protein sequence ID" value="CAH0990151.1"/>
    <property type="molecule type" value="Genomic_DNA"/>
</dbReference>
<evidence type="ECO:0000256" key="4">
    <source>
        <dbReference type="ARBA" id="ARBA00022840"/>
    </source>
</evidence>
<dbReference type="InterPro" id="IPR000719">
    <property type="entry name" value="Prot_kinase_dom"/>
</dbReference>
<proteinExistence type="predicted"/>
<dbReference type="Pfam" id="PF00069">
    <property type="entry name" value="Pkinase"/>
    <property type="match status" value="1"/>
</dbReference>
<dbReference type="EC" id="2.7.11.1" evidence="7"/>
<dbReference type="CDD" id="cd14014">
    <property type="entry name" value="STKc_PknB_like"/>
    <property type="match status" value="1"/>
</dbReference>
<evidence type="ECO:0000256" key="1">
    <source>
        <dbReference type="ARBA" id="ARBA00022679"/>
    </source>
</evidence>
<dbReference type="Gene3D" id="1.10.510.10">
    <property type="entry name" value="Transferase(Phosphotransferase) domain 1"/>
    <property type="match status" value="1"/>
</dbReference>
<dbReference type="PANTHER" id="PTHR43289">
    <property type="entry name" value="MITOGEN-ACTIVATED PROTEIN KINASE KINASE KINASE 20-RELATED"/>
    <property type="match status" value="1"/>
</dbReference>
<evidence type="ECO:0000313" key="7">
    <source>
        <dbReference type="EMBL" id="CAH0990151.1"/>
    </source>
</evidence>
<dbReference type="GO" id="GO:0004674">
    <property type="term" value="F:protein serine/threonine kinase activity"/>
    <property type="evidence" value="ECO:0007669"/>
    <property type="project" value="UniProtKB-EC"/>
</dbReference>
<evidence type="ECO:0000313" key="8">
    <source>
        <dbReference type="Proteomes" id="UP000838100"/>
    </source>
</evidence>
<reference evidence="7" key="1">
    <citation type="submission" date="2021-12" db="EMBL/GenBank/DDBJ databases">
        <authorList>
            <person name="Rodrigo-Torres L."/>
            <person name="Arahal R. D."/>
            <person name="Lucena T."/>
        </authorList>
    </citation>
    <scope>NUCLEOTIDE SEQUENCE</scope>
    <source>
        <strain evidence="7">CECT 8267</strain>
    </source>
</reference>
<keyword evidence="8" id="KW-1185">Reference proteome</keyword>